<evidence type="ECO:0000256" key="1">
    <source>
        <dbReference type="ARBA" id="ARBA00022741"/>
    </source>
</evidence>
<dbReference type="GO" id="GO:0005524">
    <property type="term" value="F:ATP binding"/>
    <property type="evidence" value="ECO:0007669"/>
    <property type="project" value="UniProtKB-KW"/>
</dbReference>
<feature type="compositionally biased region" description="Basic and acidic residues" evidence="7">
    <location>
        <begin position="2331"/>
        <end position="2342"/>
    </location>
</feature>
<dbReference type="InterPro" id="IPR041677">
    <property type="entry name" value="DNA2/NAM7_AAA_11"/>
</dbReference>
<evidence type="ECO:0000313" key="11">
    <source>
        <dbReference type="Proteomes" id="UP001157974"/>
    </source>
</evidence>
<dbReference type="Pfam" id="PF13086">
    <property type="entry name" value="AAA_11"/>
    <property type="match status" value="1"/>
</dbReference>
<dbReference type="CDD" id="cd18808">
    <property type="entry name" value="SF1_C_Upf1"/>
    <property type="match status" value="1"/>
</dbReference>
<dbReference type="InterPro" id="IPR014001">
    <property type="entry name" value="Helicase_ATP-bd"/>
</dbReference>
<dbReference type="GO" id="GO:0003678">
    <property type="term" value="F:DNA helicase activity"/>
    <property type="evidence" value="ECO:0007669"/>
    <property type="project" value="UniProtKB-EC"/>
</dbReference>
<dbReference type="CDD" id="cd18042">
    <property type="entry name" value="DEXXQc_SETX"/>
    <property type="match status" value="1"/>
</dbReference>
<organism evidence="10 11">
    <name type="scientific">Rhodosorus marinus</name>
    <dbReference type="NCBI Taxonomy" id="101924"/>
    <lineage>
        <taxon>Eukaryota</taxon>
        <taxon>Rhodophyta</taxon>
        <taxon>Stylonematophyceae</taxon>
        <taxon>Stylonematales</taxon>
        <taxon>Stylonemataceae</taxon>
        <taxon>Rhodosorus</taxon>
    </lineage>
</organism>
<evidence type="ECO:0000259" key="9">
    <source>
        <dbReference type="SMART" id="SM00487"/>
    </source>
</evidence>
<keyword evidence="4" id="KW-0067">ATP-binding</keyword>
<keyword evidence="2" id="KW-0378">Hydrolase</keyword>
<dbReference type="SUPFAM" id="SSF52540">
    <property type="entry name" value="P-loop containing nucleoside triphosphate hydrolases"/>
    <property type="match status" value="1"/>
</dbReference>
<feature type="region of interest" description="Disordered" evidence="7">
    <location>
        <begin position="2227"/>
        <end position="2342"/>
    </location>
</feature>
<dbReference type="GO" id="GO:0016787">
    <property type="term" value="F:hydrolase activity"/>
    <property type="evidence" value="ECO:0007669"/>
    <property type="project" value="UniProtKB-KW"/>
</dbReference>
<accession>A0AAV8UK66</accession>
<sequence>MDVQTLPEDLWRIEAADPESFYEAAAQFVYRLPRHGNAGEGSGWWCSSPRVMRSMIMIIQQQDYRLNSFKEEISRQLGLCKRCTRSYIEEKAIWKSTAGRPEQVASAISRLNNADLRRFKLAWKYRGSKGDLHYKKAVNASLELLLDYNLCCSDEFLQAFEESFSNGPIIEAASAQLELADEHGVLPIGMLAVASSRYELARIWAREVLSSAPVQLESMDGFLSQVVFQLDEFRVAKDRSQHPPLERIASVSSPEFWDGLAFLFSQFKMEESLGHILTMQPRFVERLLFEAPLNGAVVGNIIKLLNQVLTTLEYKFWLIEAVGITPETMMSTVVSWYEKFHTLSWGFEILSSLVLPILKSLIAFETKTVREVYQSAMTLLSKISDPGGLFYGNMAEYASQASLGGKESVSARKLLVKVAASGYDCLKPDIPSCRVDWVRTLLSILRSEGESDAALGVFRRAVLLETVNSMSTFPRSLGGLSSEYLLGDDDPTFRSADESAERRLLSDSFLWDSIANLHHRGSLSGRSLVDEMRLFLLVMECVHFLNAKDLVTSTEEEIRARGRLNSIQESLSLYMTKVDQSLPISLRMRELGPQLRKVLAPHLGAVLFCSHNTLRQKSFLLVKTLFRKKDHDEDHTDVLKWLFEDENREAFLGSVGSAIRKSNLLPTSNSHLMIRAICHWIPLISSTAQHDADWMLAMRESLATEDMFSCIERILEELVEQKELSSFQLVAPKVIFGLRRMWELALFDPVKNEELHAILFKLLLRWGRLPTVQREWTNTVAELYETHGAGDSECFSEAQNLVMELGDGISVQQFALIEKIYAVQRVLPQTAERVGPKAGVAPSAASMHVSIVGRSGTGVGAADPRRPPTKIERMKLEMRQRIRDNRGSKMAMEGSYLENQNNAYEAGKIAFRRTFDNNVKPDAQAIAAEQKVKREKTRTLDDFRRQILQWSVSDLQNEELGLASKEVKRRESYPERFPKAAEYSMFWEPLLLGEIRAGLSKAYMELLQKKKNASASPTDDPFVRMSVVDPPETKDRSLLFSLTPASSLSETKSMLSGQEAEMPAVGDLVLLRIKKEQATWEGLALVLHTGNFRSGAATNFLVQMKKEGLIVFPGLKVEVAIIQGLATYQRQYEAIWHVSEARSRITSNILSPRERLGVHDIDSKFFSIPRSMQQMCRSLATGRVLNESQLDAVKTAVISTVCNSSSNGFTLLHGPPGTGKTTTVLSLLSVLLADSVGGSNHMFSERRKKMRVLVCAPSNAAVDEILVRVMRKGLTHPEAENGFYVPSLVRVGGGSTSEDVKKVSVSFLLSRQDGMDSRPDKDLTASRDRVRSELDHMQSQISEADKKRNDWRKSRKQSSTSEQGPQVNGEGQRESSEVVVDVESSAERDAWRITEANVTEKFLAQDERLTRELTRLHAEKNAVLKELREQNTQLQSQRERSAVNVRDAIDNIVSSATLVFTTLNSAGHDFLRRSSGVFDCVVLDEAAQAVEPEVLIPLTLVGPRKPPHCIMVGDPRQLPATVFSNVPAVRKVFSKSLFERLNDGALKKGSSELMLAVQYRMHPLISKFPSQEFYAGKLMDAENVRQKEYTKVFHTKCNNRFGPLTFVDTSGCGKEERSYNGSVKNRFEQSLCVSILKDLITKFRDEDFTDKIAILSPYKVQVRELHQTIGRDRLLSTMKIEVNTIDGIQGREKDIVLLSTVRSGSINDTSSIGFLKDLRRMNVAITRAKYSLITIGDAKLLQRSSPSWSRMIQFCEENSLLSQVDARGRWKSEQRTNSYHEAAAPLPNLSGKDEPAALRKISPEGADVRGAVNIEPGEHRLQLPGKHRKDSQSRPEAVVNSQNTAGNQRAGYARSGAYNKTLDENQGTRNERKGGQPLIGRLENPHDKSDVGSVHATKGHGNRHSEDQRPVQNRDEKNTEDGGGVLRTRDSEANHAKDSRLAGVSRNPRDSTRTKRGGQAESKGASETLEANPSSSLEGNPSQAYRAELESESDTASERLKQLDTVRREDQHSIPAGKSPDASGFFLSKTFADERGGQARQTQKAPMAEDITRAPSFARNDLSLEVDGAVGQRSPLVQDGQGPPPKRRQQGENLASGHSAHAGVRTTLSRAGPSLRMNRSPNGQAVTKAGSTTHNTHFPVGSAKPKKRKLEGELYPSSHGEIRGQVSSLHSEVRGNVPHNSPVVQGPGRDDPRLLRAFPQAGTVEFPAKVRRSVKPAVGMHLDQHNATGRMSRLENAPAVNRPGPARDSAQKLSDAARLLPGNSRHTSRSNLVAKTRAYPANRRIIGSSAQRGSSQPLPPPGIRRPDLRNNPTGKTNRPRRQGSIRSRIANRLDEMNKTQKR</sequence>
<dbReference type="InterPro" id="IPR027417">
    <property type="entry name" value="P-loop_NTPase"/>
</dbReference>
<evidence type="ECO:0000256" key="7">
    <source>
        <dbReference type="SAM" id="MobiDB-lite"/>
    </source>
</evidence>
<feature type="compositionally biased region" description="Basic and acidic residues" evidence="7">
    <location>
        <begin position="1313"/>
        <end position="1336"/>
    </location>
</feature>
<comment type="caution">
    <text evidence="10">The sequence shown here is derived from an EMBL/GenBank/DDBJ whole genome shotgun (WGS) entry which is preliminary data.</text>
</comment>
<evidence type="ECO:0000256" key="4">
    <source>
        <dbReference type="ARBA" id="ARBA00022840"/>
    </source>
</evidence>
<dbReference type="InterPro" id="IPR045055">
    <property type="entry name" value="DNA2/NAM7-like"/>
</dbReference>
<dbReference type="EMBL" id="JAMWBK010000010">
    <property type="protein sequence ID" value="KAJ8901963.1"/>
    <property type="molecule type" value="Genomic_DNA"/>
</dbReference>
<evidence type="ECO:0000256" key="2">
    <source>
        <dbReference type="ARBA" id="ARBA00022801"/>
    </source>
</evidence>
<feature type="region of interest" description="Disordered" evidence="7">
    <location>
        <begin position="1313"/>
        <end position="1381"/>
    </location>
</feature>
<feature type="compositionally biased region" description="Basic and acidic residues" evidence="7">
    <location>
        <begin position="1903"/>
        <end position="1920"/>
    </location>
</feature>
<comment type="catalytic activity">
    <reaction evidence="5">
        <text>ATP + H2O = ADP + phosphate + H(+)</text>
        <dbReference type="Rhea" id="RHEA:13065"/>
        <dbReference type="ChEBI" id="CHEBI:15377"/>
        <dbReference type="ChEBI" id="CHEBI:15378"/>
        <dbReference type="ChEBI" id="CHEBI:30616"/>
        <dbReference type="ChEBI" id="CHEBI:43474"/>
        <dbReference type="ChEBI" id="CHEBI:456216"/>
        <dbReference type="EC" id="3.6.4.12"/>
    </reaction>
    <physiologicalReaction direction="left-to-right" evidence="5">
        <dbReference type="Rhea" id="RHEA:13066"/>
    </physiologicalReaction>
</comment>
<dbReference type="Pfam" id="PF13087">
    <property type="entry name" value="AAA_12"/>
    <property type="match status" value="1"/>
</dbReference>
<dbReference type="InterPro" id="IPR003593">
    <property type="entry name" value="AAA+_ATPase"/>
</dbReference>
<dbReference type="SMART" id="SM00382">
    <property type="entry name" value="AAA"/>
    <property type="match status" value="1"/>
</dbReference>
<dbReference type="PANTHER" id="PTHR10887:SF495">
    <property type="entry name" value="HELICASE SENATAXIN ISOFORM X1-RELATED"/>
    <property type="match status" value="1"/>
</dbReference>
<evidence type="ECO:0000259" key="8">
    <source>
        <dbReference type="SMART" id="SM00382"/>
    </source>
</evidence>
<dbReference type="PANTHER" id="PTHR10887">
    <property type="entry name" value="DNA2/NAM7 HELICASE FAMILY"/>
    <property type="match status" value="1"/>
</dbReference>
<evidence type="ECO:0000256" key="5">
    <source>
        <dbReference type="ARBA" id="ARBA00048432"/>
    </source>
</evidence>
<feature type="compositionally biased region" description="Polar residues" evidence="7">
    <location>
        <begin position="1969"/>
        <end position="1983"/>
    </location>
</feature>
<keyword evidence="11" id="KW-1185">Reference proteome</keyword>
<feature type="compositionally biased region" description="Basic and acidic residues" evidence="7">
    <location>
        <begin position="1343"/>
        <end position="1352"/>
    </location>
</feature>
<dbReference type="InterPro" id="IPR041679">
    <property type="entry name" value="DNA2/NAM7-like_C"/>
</dbReference>
<dbReference type="GO" id="GO:0005694">
    <property type="term" value="C:chromosome"/>
    <property type="evidence" value="ECO:0007669"/>
    <property type="project" value="UniProtKB-ARBA"/>
</dbReference>
<feature type="domain" description="AAA+ ATPase" evidence="8">
    <location>
        <begin position="1206"/>
        <end position="1543"/>
    </location>
</feature>
<gene>
    <name evidence="10" type="ORF">NDN08_004165</name>
</gene>
<evidence type="ECO:0000256" key="3">
    <source>
        <dbReference type="ARBA" id="ARBA00022806"/>
    </source>
</evidence>
<feature type="compositionally biased region" description="Polar residues" evidence="7">
    <location>
        <begin position="1357"/>
        <end position="1366"/>
    </location>
</feature>
<keyword evidence="6" id="KW-0175">Coiled coil</keyword>
<feature type="region of interest" description="Disordered" evidence="7">
    <location>
        <begin position="1772"/>
        <end position="1794"/>
    </location>
</feature>
<keyword evidence="1" id="KW-0547">Nucleotide-binding</keyword>
<name>A0AAV8UK66_9RHOD</name>
<evidence type="ECO:0000313" key="10">
    <source>
        <dbReference type="EMBL" id="KAJ8901963.1"/>
    </source>
</evidence>
<dbReference type="Proteomes" id="UP001157974">
    <property type="component" value="Unassembled WGS sequence"/>
</dbReference>
<dbReference type="InterPro" id="IPR047187">
    <property type="entry name" value="SF1_C_Upf1"/>
</dbReference>
<evidence type="ECO:0000256" key="6">
    <source>
        <dbReference type="SAM" id="Coils"/>
    </source>
</evidence>
<feature type="coiled-coil region" evidence="6">
    <location>
        <begin position="1410"/>
        <end position="1444"/>
    </location>
</feature>
<protein>
    <submittedName>
        <fullName evidence="10">Uncharacterized protein</fullName>
    </submittedName>
</protein>
<proteinExistence type="predicted"/>
<reference evidence="10 11" key="1">
    <citation type="journal article" date="2023" name="Nat. Commun.">
        <title>Origin of minicircular mitochondrial genomes in red algae.</title>
        <authorList>
            <person name="Lee Y."/>
            <person name="Cho C.H."/>
            <person name="Lee Y.M."/>
            <person name="Park S.I."/>
            <person name="Yang J.H."/>
            <person name="West J.A."/>
            <person name="Bhattacharya D."/>
            <person name="Yoon H.S."/>
        </authorList>
    </citation>
    <scope>NUCLEOTIDE SEQUENCE [LARGE SCALE GENOMIC DNA]</scope>
    <source>
        <strain evidence="10 11">CCMP1338</strain>
        <tissue evidence="10">Whole cell</tissue>
    </source>
</reference>
<keyword evidence="3" id="KW-0347">Helicase</keyword>
<feature type="region of interest" description="Disordered" evidence="7">
    <location>
        <begin position="1814"/>
        <end position="2191"/>
    </location>
</feature>
<dbReference type="Gene3D" id="3.40.50.300">
    <property type="entry name" value="P-loop containing nucleotide triphosphate hydrolases"/>
    <property type="match status" value="2"/>
</dbReference>
<dbReference type="SMART" id="SM00487">
    <property type="entry name" value="DEXDc"/>
    <property type="match status" value="1"/>
</dbReference>
<feature type="compositionally biased region" description="Basic and acidic residues" evidence="7">
    <location>
        <begin position="1927"/>
        <end position="1940"/>
    </location>
</feature>
<feature type="compositionally biased region" description="Basic and acidic residues" evidence="7">
    <location>
        <begin position="1996"/>
        <end position="2012"/>
    </location>
</feature>
<dbReference type="FunFam" id="3.40.50.300:FF:000326">
    <property type="entry name" value="P-loop containing nucleoside triphosphate hydrolase"/>
    <property type="match status" value="1"/>
</dbReference>
<feature type="compositionally biased region" description="Polar residues" evidence="7">
    <location>
        <begin position="2117"/>
        <end position="2136"/>
    </location>
</feature>
<feature type="domain" description="Helicase ATP-binding" evidence="9">
    <location>
        <begin position="1181"/>
        <end position="1560"/>
    </location>
</feature>